<comment type="cofactor">
    <cofactor evidence="1">
        <name>FAD</name>
        <dbReference type="ChEBI" id="CHEBI:57692"/>
    </cofactor>
</comment>
<evidence type="ECO:0000313" key="8">
    <source>
        <dbReference type="Proteomes" id="UP000600247"/>
    </source>
</evidence>
<accession>A0A917HD52</accession>
<evidence type="ECO:0000256" key="5">
    <source>
        <dbReference type="ARBA" id="ARBA00023002"/>
    </source>
</evidence>
<dbReference type="InterPro" id="IPR036188">
    <property type="entry name" value="FAD/NAD-bd_sf"/>
</dbReference>
<comment type="caution">
    <text evidence="7">The sequence shown here is derived from an EMBL/GenBank/DDBJ whole genome shotgun (WGS) entry which is preliminary data.</text>
</comment>
<sequence>MRKFVILGGGYGGQAIAADLLDKQLPLDVEIILIDRMPHQGLKTEYYALAAGTVSDLELRVKFPHDPRITTKYGEVTGLDLDEKIVHIEGQDSIAYEWLVIGLGCTDNYHGIEGAEQFSTSIQSFSAARRTYQLLNDVKPYGQVSIIGGGLSGVEVAAELRESRADLNIRIIDRGPSVLSAFPNQLQKFVAAWFKEHQVEMRSHVSLSRVENGALYDHNANETILTDVTVWTAGIQPVELVQRLNLPKDNQGRLIINEWHQLPDHTDVFIVGDCASLPLSPSGQAAGAQGKQIAEVMHAVWQDKTPPKLGKLKLKGVLGSLGKKSGFGLMGGTPLVGKIPRLVKSGVLWKSKRHFG</sequence>
<evidence type="ECO:0000256" key="1">
    <source>
        <dbReference type="ARBA" id="ARBA00001974"/>
    </source>
</evidence>
<dbReference type="AlphaFoldDB" id="A0A917HD52"/>
<dbReference type="PANTHER" id="PTHR42913">
    <property type="entry name" value="APOPTOSIS-INDUCING FACTOR 1"/>
    <property type="match status" value="1"/>
</dbReference>
<dbReference type="InterPro" id="IPR051169">
    <property type="entry name" value="NADH-Q_oxidoreductase"/>
</dbReference>
<dbReference type="GO" id="GO:0003955">
    <property type="term" value="F:NAD(P)H dehydrogenase (quinone) activity"/>
    <property type="evidence" value="ECO:0007669"/>
    <property type="project" value="TreeGrafter"/>
</dbReference>
<organism evidence="7 8">
    <name type="scientific">Paenibacillus radicis</name>
    <name type="common">ex Gao et al. 2016</name>
    <dbReference type="NCBI Taxonomy" id="1737354"/>
    <lineage>
        <taxon>Bacteria</taxon>
        <taxon>Bacillati</taxon>
        <taxon>Bacillota</taxon>
        <taxon>Bacilli</taxon>
        <taxon>Bacillales</taxon>
        <taxon>Paenibacillaceae</taxon>
        <taxon>Paenibacillus</taxon>
    </lineage>
</organism>
<dbReference type="Proteomes" id="UP000600247">
    <property type="component" value="Unassembled WGS sequence"/>
</dbReference>
<dbReference type="RefSeq" id="WP_188890515.1">
    <property type="nucleotide sequence ID" value="NZ_BMHY01000006.1"/>
</dbReference>
<dbReference type="EMBL" id="BMHY01000006">
    <property type="protein sequence ID" value="GGG75913.1"/>
    <property type="molecule type" value="Genomic_DNA"/>
</dbReference>
<protein>
    <submittedName>
        <fullName evidence="7">NADH dehydrogenase-like protein YutJ</fullName>
    </submittedName>
</protein>
<keyword evidence="8" id="KW-1185">Reference proteome</keyword>
<reference evidence="7 8" key="1">
    <citation type="journal article" date="2014" name="Int. J. Syst. Evol. Microbiol.">
        <title>Complete genome sequence of Corynebacterium casei LMG S-19264T (=DSM 44701T), isolated from a smear-ripened cheese.</title>
        <authorList>
            <consortium name="US DOE Joint Genome Institute (JGI-PGF)"/>
            <person name="Walter F."/>
            <person name="Albersmeier A."/>
            <person name="Kalinowski J."/>
            <person name="Ruckert C."/>
        </authorList>
    </citation>
    <scope>NUCLEOTIDE SEQUENCE [LARGE SCALE GENOMIC DNA]</scope>
    <source>
        <strain evidence="7 8">CGMCC 1.15286</strain>
    </source>
</reference>
<evidence type="ECO:0000256" key="2">
    <source>
        <dbReference type="ARBA" id="ARBA00005272"/>
    </source>
</evidence>
<dbReference type="Pfam" id="PF07992">
    <property type="entry name" value="Pyr_redox_2"/>
    <property type="match status" value="1"/>
</dbReference>
<name>A0A917HD52_9BACL</name>
<dbReference type="InterPro" id="IPR023753">
    <property type="entry name" value="FAD/NAD-binding_dom"/>
</dbReference>
<gene>
    <name evidence="7" type="primary">yutJ</name>
    <name evidence="7" type="ORF">GCM10010918_35410</name>
</gene>
<keyword evidence="4" id="KW-0274">FAD</keyword>
<evidence type="ECO:0000256" key="4">
    <source>
        <dbReference type="ARBA" id="ARBA00022827"/>
    </source>
</evidence>
<keyword evidence="5" id="KW-0560">Oxidoreductase</keyword>
<evidence type="ECO:0000313" key="7">
    <source>
        <dbReference type="EMBL" id="GGG75913.1"/>
    </source>
</evidence>
<dbReference type="GO" id="GO:0019646">
    <property type="term" value="P:aerobic electron transport chain"/>
    <property type="evidence" value="ECO:0007669"/>
    <property type="project" value="TreeGrafter"/>
</dbReference>
<dbReference type="PRINTS" id="PR00411">
    <property type="entry name" value="PNDRDTASEI"/>
</dbReference>
<dbReference type="PANTHER" id="PTHR42913:SF3">
    <property type="entry name" value="64 KDA MITOCHONDRIAL NADH DEHYDROGENASE (EUROFUNG)"/>
    <property type="match status" value="1"/>
</dbReference>
<comment type="similarity">
    <text evidence="2">Belongs to the NADH dehydrogenase family.</text>
</comment>
<feature type="domain" description="FAD/NAD(P)-binding" evidence="6">
    <location>
        <begin position="3"/>
        <end position="290"/>
    </location>
</feature>
<keyword evidence="3" id="KW-0285">Flavoprotein</keyword>
<dbReference type="SUPFAM" id="SSF51905">
    <property type="entry name" value="FAD/NAD(P)-binding domain"/>
    <property type="match status" value="1"/>
</dbReference>
<dbReference type="PRINTS" id="PR00368">
    <property type="entry name" value="FADPNR"/>
</dbReference>
<proteinExistence type="inferred from homology"/>
<evidence type="ECO:0000259" key="6">
    <source>
        <dbReference type="Pfam" id="PF07992"/>
    </source>
</evidence>
<evidence type="ECO:0000256" key="3">
    <source>
        <dbReference type="ARBA" id="ARBA00022630"/>
    </source>
</evidence>
<dbReference type="Gene3D" id="3.50.50.100">
    <property type="match status" value="1"/>
</dbReference>